<dbReference type="PANTHER" id="PTHR30572">
    <property type="entry name" value="MEMBRANE COMPONENT OF TRANSPORTER-RELATED"/>
    <property type="match status" value="1"/>
</dbReference>
<keyword evidence="11" id="KW-1185">Reference proteome</keyword>
<dbReference type="Pfam" id="PF12704">
    <property type="entry name" value="MacB_PCD"/>
    <property type="match status" value="1"/>
</dbReference>
<organism evidence="10 11">
    <name type="scientific">Actinoplanes regularis</name>
    <dbReference type="NCBI Taxonomy" id="52697"/>
    <lineage>
        <taxon>Bacteria</taxon>
        <taxon>Bacillati</taxon>
        <taxon>Actinomycetota</taxon>
        <taxon>Actinomycetes</taxon>
        <taxon>Micromonosporales</taxon>
        <taxon>Micromonosporaceae</taxon>
        <taxon>Actinoplanes</taxon>
    </lineage>
</organism>
<feature type="transmembrane region" description="Helical" evidence="7">
    <location>
        <begin position="275"/>
        <end position="300"/>
    </location>
</feature>
<dbReference type="GO" id="GO:0022857">
    <property type="term" value="F:transmembrane transporter activity"/>
    <property type="evidence" value="ECO:0007669"/>
    <property type="project" value="TreeGrafter"/>
</dbReference>
<dbReference type="InterPro" id="IPR003838">
    <property type="entry name" value="ABC3_permease_C"/>
</dbReference>
<evidence type="ECO:0000256" key="3">
    <source>
        <dbReference type="ARBA" id="ARBA00022692"/>
    </source>
</evidence>
<keyword evidence="5 7" id="KW-0472">Membrane</keyword>
<gene>
    <name evidence="10" type="ORF">SAMN06264365_1356</name>
</gene>
<keyword evidence="4 7" id="KW-1133">Transmembrane helix</keyword>
<feature type="transmembrane region" description="Helical" evidence="7">
    <location>
        <begin position="327"/>
        <end position="350"/>
    </location>
</feature>
<reference evidence="10 11" key="1">
    <citation type="submission" date="2017-06" db="EMBL/GenBank/DDBJ databases">
        <authorList>
            <person name="Kim H.J."/>
            <person name="Triplett B.A."/>
        </authorList>
    </citation>
    <scope>NUCLEOTIDE SEQUENCE [LARGE SCALE GENOMIC DNA]</scope>
    <source>
        <strain evidence="10 11">DSM 43151</strain>
    </source>
</reference>
<dbReference type="OrthoDB" id="9780560at2"/>
<proteinExistence type="inferred from homology"/>
<evidence type="ECO:0000256" key="7">
    <source>
        <dbReference type="SAM" id="Phobius"/>
    </source>
</evidence>
<dbReference type="InterPro" id="IPR025857">
    <property type="entry name" value="MacB_PCD"/>
</dbReference>
<dbReference type="InterPro" id="IPR050250">
    <property type="entry name" value="Macrolide_Exporter_MacB"/>
</dbReference>
<protein>
    <submittedName>
        <fullName evidence="10">Putative ABC transport system permease protein</fullName>
    </submittedName>
</protein>
<comment type="similarity">
    <text evidence="6">Belongs to the ABC-4 integral membrane protein family.</text>
</comment>
<dbReference type="RefSeq" id="WP_089298934.1">
    <property type="nucleotide sequence ID" value="NZ_BOMU01000125.1"/>
</dbReference>
<feature type="domain" description="ABC3 transporter permease C-terminal" evidence="8">
    <location>
        <begin position="279"/>
        <end position="391"/>
    </location>
</feature>
<comment type="subcellular location">
    <subcellularLocation>
        <location evidence="1">Cell membrane</location>
        <topology evidence="1">Multi-pass membrane protein</topology>
    </subcellularLocation>
</comment>
<dbReference type="Pfam" id="PF02687">
    <property type="entry name" value="FtsX"/>
    <property type="match status" value="1"/>
</dbReference>
<evidence type="ECO:0000256" key="2">
    <source>
        <dbReference type="ARBA" id="ARBA00022475"/>
    </source>
</evidence>
<dbReference type="GO" id="GO:0005886">
    <property type="term" value="C:plasma membrane"/>
    <property type="evidence" value="ECO:0007669"/>
    <property type="project" value="UniProtKB-SubCell"/>
</dbReference>
<evidence type="ECO:0000256" key="1">
    <source>
        <dbReference type="ARBA" id="ARBA00004651"/>
    </source>
</evidence>
<sequence length="398" mass="40931">MPATATVRLHPVDLARVASVGLRTRRVRAALSALGIAIGVAAMVAVLGLSASSQAGLLSEIDKLGTNLLTVEPGQTMSGETAKLPKDAVPMISRIGPVQNVQSTGEVTAKVYRTQYIPEVNTNGLSVHAASLGLPAAVSTSVAQGEYLNAATATQPVAVLGADAARRLGIYHLIPNQRIWVGEQWFYVAGILNPAKLTPEIDTSVLIGYESAARYLNFDGYSTKVYVLSQPDQVTSVYNVLAATANPATPDEITVSRPSAALIARAAAQSAFNGLFLGLGAVALLVGGIGVANTMVISVLERRSEIGLRRALGATRGDIRTQFLSEAILLAAIGGAVGVGAGVLATVAYAQVKGWETVVPPLAWAGGLGASMLIGAVAGLLPALRAARMAPTEALRTA</sequence>
<feature type="domain" description="MacB-like periplasmic core" evidence="9">
    <location>
        <begin position="30"/>
        <end position="231"/>
    </location>
</feature>
<feature type="transmembrane region" description="Helical" evidence="7">
    <location>
        <begin position="362"/>
        <end position="384"/>
    </location>
</feature>
<evidence type="ECO:0000256" key="4">
    <source>
        <dbReference type="ARBA" id="ARBA00022989"/>
    </source>
</evidence>
<evidence type="ECO:0000313" key="11">
    <source>
        <dbReference type="Proteomes" id="UP000198415"/>
    </source>
</evidence>
<feature type="transmembrane region" description="Helical" evidence="7">
    <location>
        <begin position="29"/>
        <end position="49"/>
    </location>
</feature>
<dbReference type="Proteomes" id="UP000198415">
    <property type="component" value="Unassembled WGS sequence"/>
</dbReference>
<dbReference type="PANTHER" id="PTHR30572:SF4">
    <property type="entry name" value="ABC TRANSPORTER PERMEASE YTRF"/>
    <property type="match status" value="1"/>
</dbReference>
<keyword evidence="2" id="KW-1003">Cell membrane</keyword>
<keyword evidence="3 7" id="KW-0812">Transmembrane</keyword>
<evidence type="ECO:0000313" key="10">
    <source>
        <dbReference type="EMBL" id="SNT04443.1"/>
    </source>
</evidence>
<name>A0A239JGL9_9ACTN</name>
<evidence type="ECO:0000256" key="6">
    <source>
        <dbReference type="ARBA" id="ARBA00038076"/>
    </source>
</evidence>
<dbReference type="AlphaFoldDB" id="A0A239JGL9"/>
<evidence type="ECO:0000256" key="5">
    <source>
        <dbReference type="ARBA" id="ARBA00023136"/>
    </source>
</evidence>
<dbReference type="EMBL" id="FZNR01000035">
    <property type="protein sequence ID" value="SNT04443.1"/>
    <property type="molecule type" value="Genomic_DNA"/>
</dbReference>
<evidence type="ECO:0000259" key="9">
    <source>
        <dbReference type="Pfam" id="PF12704"/>
    </source>
</evidence>
<evidence type="ECO:0000259" key="8">
    <source>
        <dbReference type="Pfam" id="PF02687"/>
    </source>
</evidence>
<accession>A0A239JGL9</accession>